<proteinExistence type="predicted"/>
<dbReference type="EMBL" id="JBHTMU010000017">
    <property type="protein sequence ID" value="MFD1342951.1"/>
    <property type="molecule type" value="Genomic_DNA"/>
</dbReference>
<reference evidence="2" key="1">
    <citation type="journal article" date="2019" name="Int. J. Syst. Evol. Microbiol.">
        <title>The Global Catalogue of Microorganisms (GCM) 10K type strain sequencing project: providing services to taxonomists for standard genome sequencing and annotation.</title>
        <authorList>
            <consortium name="The Broad Institute Genomics Platform"/>
            <consortium name="The Broad Institute Genome Sequencing Center for Infectious Disease"/>
            <person name="Wu L."/>
            <person name="Ma J."/>
        </authorList>
    </citation>
    <scope>NUCLEOTIDE SEQUENCE [LARGE SCALE GENOMIC DNA]</scope>
    <source>
        <strain evidence="2">CCUG 62953</strain>
    </source>
</reference>
<evidence type="ECO:0000313" key="2">
    <source>
        <dbReference type="Proteomes" id="UP001597135"/>
    </source>
</evidence>
<sequence>MAGSSRASVNGEGLSRDLGAVQEWCRHVHSEAPTFDICAVAKICRKSSVLLVPHIPNDQTPIFEGPILETARRAIEALGYMTEIAGPATAGAMVYPWPLTAHERMTAIRLLGDKVE</sequence>
<gene>
    <name evidence="1" type="ORF">ACFQ4E_11010</name>
</gene>
<comment type="caution">
    <text evidence="1">The sequence shown here is derived from an EMBL/GenBank/DDBJ whole genome shotgun (WGS) entry which is preliminary data.</text>
</comment>
<evidence type="ECO:0000313" key="1">
    <source>
        <dbReference type="EMBL" id="MFD1342951.1"/>
    </source>
</evidence>
<dbReference type="RefSeq" id="WP_386803482.1">
    <property type="nucleotide sequence ID" value="NZ_JBHTMU010000017.1"/>
</dbReference>
<protein>
    <submittedName>
        <fullName evidence="1">Uncharacterized protein</fullName>
    </submittedName>
</protein>
<dbReference type="Proteomes" id="UP001597135">
    <property type="component" value="Unassembled WGS sequence"/>
</dbReference>
<name>A0ABW3ZIF8_9RHOB</name>
<accession>A0ABW3ZIF8</accession>
<organism evidence="1 2">
    <name type="scientific">Litorisediminicola beolgyonensis</name>
    <dbReference type="NCBI Taxonomy" id="1173614"/>
    <lineage>
        <taxon>Bacteria</taxon>
        <taxon>Pseudomonadati</taxon>
        <taxon>Pseudomonadota</taxon>
        <taxon>Alphaproteobacteria</taxon>
        <taxon>Rhodobacterales</taxon>
        <taxon>Paracoccaceae</taxon>
        <taxon>Litorisediminicola</taxon>
    </lineage>
</organism>
<keyword evidence="2" id="KW-1185">Reference proteome</keyword>